<evidence type="ECO:0000256" key="1">
    <source>
        <dbReference type="SAM" id="MobiDB-lite"/>
    </source>
</evidence>
<organism evidence="2 3">
    <name type="scientific">Portunus trituberculatus</name>
    <name type="common">Swimming crab</name>
    <name type="synonym">Neptunus trituberculatus</name>
    <dbReference type="NCBI Taxonomy" id="210409"/>
    <lineage>
        <taxon>Eukaryota</taxon>
        <taxon>Metazoa</taxon>
        <taxon>Ecdysozoa</taxon>
        <taxon>Arthropoda</taxon>
        <taxon>Crustacea</taxon>
        <taxon>Multicrustacea</taxon>
        <taxon>Malacostraca</taxon>
        <taxon>Eumalacostraca</taxon>
        <taxon>Eucarida</taxon>
        <taxon>Decapoda</taxon>
        <taxon>Pleocyemata</taxon>
        <taxon>Brachyura</taxon>
        <taxon>Eubrachyura</taxon>
        <taxon>Portunoidea</taxon>
        <taxon>Portunidae</taxon>
        <taxon>Portuninae</taxon>
        <taxon>Portunus</taxon>
    </lineage>
</organism>
<keyword evidence="3" id="KW-1185">Reference proteome</keyword>
<feature type="compositionally biased region" description="Basic and acidic residues" evidence="1">
    <location>
        <begin position="166"/>
        <end position="202"/>
    </location>
</feature>
<reference evidence="2 3" key="1">
    <citation type="submission" date="2019-05" db="EMBL/GenBank/DDBJ databases">
        <title>Another draft genome of Portunus trituberculatus and its Hox gene families provides insights of decapod evolution.</title>
        <authorList>
            <person name="Jeong J.-H."/>
            <person name="Song I."/>
            <person name="Kim S."/>
            <person name="Choi T."/>
            <person name="Kim D."/>
            <person name="Ryu S."/>
            <person name="Kim W."/>
        </authorList>
    </citation>
    <scope>NUCLEOTIDE SEQUENCE [LARGE SCALE GENOMIC DNA]</scope>
    <source>
        <tissue evidence="2">Muscle</tissue>
    </source>
</reference>
<dbReference type="Proteomes" id="UP000324222">
    <property type="component" value="Unassembled WGS sequence"/>
</dbReference>
<protein>
    <submittedName>
        <fullName evidence="2">Uncharacterized protein</fullName>
    </submittedName>
</protein>
<comment type="caution">
    <text evidence="2">The sequence shown here is derived from an EMBL/GenBank/DDBJ whole genome shotgun (WGS) entry which is preliminary data.</text>
</comment>
<feature type="region of interest" description="Disordered" evidence="1">
    <location>
        <begin position="1"/>
        <end position="92"/>
    </location>
</feature>
<accession>A0A5B7FFH4</accession>
<sequence length="226" mass="26466">MEEGGREGETRAWRWKEEGKERRGHGDGRRKGMRDEDVEEGKGEKREWRKEERGREGEKRAWRLRKGRRDEDMEMKEGGKERRGSGGDGRRITSSPYLISPHSIFHHFVHYFVLIFLPPREPVDPFPWPVSQEGTRGSWEGKVQGEWKGNLREKTNLSSFVRRNLGERNRNFRSPGKFEGKEEGRGGRDEYTDQGRSERGKPSDTLQKGWRDELGRTGTLKKGRKD</sequence>
<gene>
    <name evidence="2" type="ORF">E2C01_040079</name>
</gene>
<name>A0A5B7FFH4_PORTR</name>
<feature type="compositionally biased region" description="Basic and acidic residues" evidence="1">
    <location>
        <begin position="1"/>
        <end position="61"/>
    </location>
</feature>
<proteinExistence type="predicted"/>
<dbReference type="AlphaFoldDB" id="A0A5B7FFH4"/>
<dbReference type="EMBL" id="VSRR010007168">
    <property type="protein sequence ID" value="MPC46360.1"/>
    <property type="molecule type" value="Genomic_DNA"/>
</dbReference>
<evidence type="ECO:0000313" key="2">
    <source>
        <dbReference type="EMBL" id="MPC46360.1"/>
    </source>
</evidence>
<evidence type="ECO:0000313" key="3">
    <source>
        <dbReference type="Proteomes" id="UP000324222"/>
    </source>
</evidence>
<feature type="compositionally biased region" description="Basic and acidic residues" evidence="1">
    <location>
        <begin position="68"/>
        <end position="91"/>
    </location>
</feature>
<feature type="region of interest" description="Disordered" evidence="1">
    <location>
        <begin position="166"/>
        <end position="226"/>
    </location>
</feature>